<dbReference type="Gene3D" id="1.25.40.20">
    <property type="entry name" value="Ankyrin repeat-containing domain"/>
    <property type="match status" value="1"/>
</dbReference>
<name>A0A6G1GX13_9PEZI</name>
<evidence type="ECO:0000313" key="3">
    <source>
        <dbReference type="Proteomes" id="UP000800041"/>
    </source>
</evidence>
<sequence length="193" mass="21408">MSETPEEKIKDYRRRLVTFSKSNNTEELESTLSQIASEPNRPSPSSLPPDASYAPYILNTAKDFKGVPILHIAALNGNGEIVDILLDQEGLEIDQVEPEKGDTALHCAIRAVNEMPPEHWEGEGLELVDLFLSAGCDPRTRNRMKERPVDIVDQRNTELKKVLQKAEFTFLVSDDVVVEDDDDGPTGSGSESD</sequence>
<dbReference type="SMART" id="SM00248">
    <property type="entry name" value="ANK"/>
    <property type="match status" value="2"/>
</dbReference>
<evidence type="ECO:0000313" key="2">
    <source>
        <dbReference type="EMBL" id="KAF1985310.1"/>
    </source>
</evidence>
<evidence type="ECO:0000256" key="1">
    <source>
        <dbReference type="SAM" id="MobiDB-lite"/>
    </source>
</evidence>
<organism evidence="2 3">
    <name type="scientific">Aulographum hederae CBS 113979</name>
    <dbReference type="NCBI Taxonomy" id="1176131"/>
    <lineage>
        <taxon>Eukaryota</taxon>
        <taxon>Fungi</taxon>
        <taxon>Dikarya</taxon>
        <taxon>Ascomycota</taxon>
        <taxon>Pezizomycotina</taxon>
        <taxon>Dothideomycetes</taxon>
        <taxon>Pleosporomycetidae</taxon>
        <taxon>Aulographales</taxon>
        <taxon>Aulographaceae</taxon>
    </lineage>
</organism>
<dbReference type="OrthoDB" id="9995210at2759"/>
<dbReference type="Pfam" id="PF12796">
    <property type="entry name" value="Ank_2"/>
    <property type="match status" value="1"/>
</dbReference>
<proteinExistence type="predicted"/>
<protein>
    <submittedName>
        <fullName evidence="2">Uncharacterized protein</fullName>
    </submittedName>
</protein>
<dbReference type="AlphaFoldDB" id="A0A6G1GX13"/>
<dbReference type="EMBL" id="ML977163">
    <property type="protein sequence ID" value="KAF1985310.1"/>
    <property type="molecule type" value="Genomic_DNA"/>
</dbReference>
<reference evidence="2" key="1">
    <citation type="journal article" date="2020" name="Stud. Mycol.">
        <title>101 Dothideomycetes genomes: a test case for predicting lifestyles and emergence of pathogens.</title>
        <authorList>
            <person name="Haridas S."/>
            <person name="Albert R."/>
            <person name="Binder M."/>
            <person name="Bloem J."/>
            <person name="Labutti K."/>
            <person name="Salamov A."/>
            <person name="Andreopoulos B."/>
            <person name="Baker S."/>
            <person name="Barry K."/>
            <person name="Bills G."/>
            <person name="Bluhm B."/>
            <person name="Cannon C."/>
            <person name="Castanera R."/>
            <person name="Culley D."/>
            <person name="Daum C."/>
            <person name="Ezra D."/>
            <person name="Gonzalez J."/>
            <person name="Henrissat B."/>
            <person name="Kuo A."/>
            <person name="Liang C."/>
            <person name="Lipzen A."/>
            <person name="Lutzoni F."/>
            <person name="Magnuson J."/>
            <person name="Mondo S."/>
            <person name="Nolan M."/>
            <person name="Ohm R."/>
            <person name="Pangilinan J."/>
            <person name="Park H.-J."/>
            <person name="Ramirez L."/>
            <person name="Alfaro M."/>
            <person name="Sun H."/>
            <person name="Tritt A."/>
            <person name="Yoshinaga Y."/>
            <person name="Zwiers L.-H."/>
            <person name="Turgeon B."/>
            <person name="Goodwin S."/>
            <person name="Spatafora J."/>
            <person name="Crous P."/>
            <person name="Grigoriev I."/>
        </authorList>
    </citation>
    <scope>NUCLEOTIDE SEQUENCE</scope>
    <source>
        <strain evidence="2">CBS 113979</strain>
    </source>
</reference>
<accession>A0A6G1GX13</accession>
<dbReference type="InterPro" id="IPR002110">
    <property type="entry name" value="Ankyrin_rpt"/>
</dbReference>
<gene>
    <name evidence="2" type="ORF">K402DRAFT_395004</name>
</gene>
<dbReference type="InterPro" id="IPR036770">
    <property type="entry name" value="Ankyrin_rpt-contain_sf"/>
</dbReference>
<dbReference type="Proteomes" id="UP000800041">
    <property type="component" value="Unassembled WGS sequence"/>
</dbReference>
<keyword evidence="3" id="KW-1185">Reference proteome</keyword>
<dbReference type="SUPFAM" id="SSF48403">
    <property type="entry name" value="Ankyrin repeat"/>
    <property type="match status" value="1"/>
</dbReference>
<feature type="region of interest" description="Disordered" evidence="1">
    <location>
        <begin position="23"/>
        <end position="49"/>
    </location>
</feature>
<feature type="compositionally biased region" description="Polar residues" evidence="1">
    <location>
        <begin position="23"/>
        <end position="37"/>
    </location>
</feature>